<dbReference type="PANTHER" id="PTHR43788:SF8">
    <property type="entry name" value="DNA-BINDING PROTEIN SMUBP-2"/>
    <property type="match status" value="1"/>
</dbReference>
<dbReference type="InterPro" id="IPR049468">
    <property type="entry name" value="Restrct_endonuc-II-like_dom"/>
</dbReference>
<keyword evidence="2" id="KW-0547">Nucleotide-binding</keyword>
<dbReference type="Pfam" id="PF13087">
    <property type="entry name" value="AAA_12"/>
    <property type="match status" value="1"/>
</dbReference>
<sequence length="1195" mass="137861">MKANDILKDHRQHFIKRLISRNPLLKCTPNTYRGDLTELVKIGLEFEKNIKITSSLDVLQNLLASKPKKVEIFNAHKKNLARYTKIKNEADDYFHSTGQLSFYLGYPFIAISDPESNKYYLSPLFLWAISCKVTASSIIFDRVRDEENIVLEPHLNRILQVWLAHEKNVHLQWENAEELTWANISAETQAALATWTKCASDLDQTEVHPIPSKDEFKTFIKPRVISSAIIGYMPIKGQALLDDLDKLEELFNANLNDSQILNYFLSPRQLSTKQPVTHPDENDKWLVTDSDHSQESVLWNTRKFDLMVLQGPPGTGKSQVIVNLIADALARQKKVLVVCQKKAALEVLKKRLTANGLGELLQLIDDVQKDRMRLIKSIRDIELNSLAIKGFSQIDVERRTTSEILKNCEDYLDKSNQFLTNTDQGQRLTYGNLKAKLHQLNQKGINVYEYLRLTYQHCRQNALLPDNKDDLKELINETREFIKHYQACHYQENPWIHLQNPPTHVVEIKILLNRLVSLSHDLENKNAYFYSANLAWLAEHRWADTYYPNFLSGDYHQTYKNFKQLSVDTKKLKNWLTIQYVDTVLTAIHTGKAIEHYQQLLKFSGYIEHILHIQDKLKHLEVFDFLLKNSANQLLAWPEIIECFSIQAWLDDLISQHSVSKISFEQQKSKLATVVEQKRKKDIEHILAKFSNRVSARNKLQNMDLLRLRKSARTTKTSLRKLYTVGFEELHEIYPVLLTNPETVSSVLDLKVNLYDLVIIDEASQMFMADALPLLYRSKAAFISGDTQQMPPSDFFMSLGDDTNTDDVVEEDDVSAADKNRLIAAEGEYCLLEAAEYSVQKGNPNHSMLSVHYRSEFKELIDFSNHAFYDGKLIAASSNKKLPDIIKAPIEVNKVENAQAKLGANDVEAFEVVKRIKEIWQQQNALSLGVITLNVKQKDIIDDLLFEEAQLNPQFANRLEEERNRTKDGEDIGFFVRSVEHVQGDERDIIILSTVYDGVRKNFGAITKKEKGRKRLNVAITRAKLGMIIYSSLNIDGISNDNQREDSENYWFWKYMCYARAISLGDKKAAQLILLSLNAKFQQSATGSEPDSYFEEDVAEFLREHGFHVDYQIGESGFRIDLGVKNDVGNRLYICGIECDGRQYHSSWSARLNDIWRQKILENKGWHIIRIWSNEWFDNRKETQKKLLTDISSLV</sequence>
<dbReference type="AlphaFoldDB" id="A0A8S0Y6W1"/>
<dbReference type="PANTHER" id="PTHR43788">
    <property type="entry name" value="DNA2/NAM7 HELICASE FAMILY MEMBER"/>
    <property type="match status" value="1"/>
</dbReference>
<dbReference type="Gene3D" id="3.40.50.300">
    <property type="entry name" value="P-loop containing nucleotide triphosphate hydrolases"/>
    <property type="match status" value="3"/>
</dbReference>
<evidence type="ECO:0000313" key="8">
    <source>
        <dbReference type="Proteomes" id="UP000494216"/>
    </source>
</evidence>
<gene>
    <name evidence="7" type="ORF">METHB2_650017</name>
</gene>
<dbReference type="InterPro" id="IPR050534">
    <property type="entry name" value="Coronavir_polyprotein_1ab"/>
</dbReference>
<keyword evidence="4" id="KW-0347">Helicase</keyword>
<dbReference type="Gene3D" id="3.40.960.10">
    <property type="entry name" value="VSR Endonuclease"/>
    <property type="match status" value="1"/>
</dbReference>
<dbReference type="SMART" id="SM00952">
    <property type="entry name" value="RAP"/>
    <property type="match status" value="1"/>
</dbReference>
<comment type="caution">
    <text evidence="7">The sequence shown here is derived from an EMBL/GenBank/DDBJ whole genome shotgun (WGS) entry which is preliminary data.</text>
</comment>
<dbReference type="GO" id="GO:0005524">
    <property type="term" value="F:ATP binding"/>
    <property type="evidence" value="ECO:0007669"/>
    <property type="project" value="UniProtKB-KW"/>
</dbReference>
<dbReference type="SUPFAM" id="SSF52540">
    <property type="entry name" value="P-loop containing nucleoside triphosphate hydrolases"/>
    <property type="match status" value="1"/>
</dbReference>
<dbReference type="CDD" id="cd18808">
    <property type="entry name" value="SF1_C_Upf1"/>
    <property type="match status" value="1"/>
</dbReference>
<dbReference type="InterPro" id="IPR041677">
    <property type="entry name" value="DNA2/NAM7_AAA_11"/>
</dbReference>
<protein>
    <recommendedName>
        <fullName evidence="6">RAP domain-containing protein</fullName>
    </recommendedName>
</protein>
<dbReference type="Pfam" id="PF18741">
    <property type="entry name" value="MTES_1575"/>
    <property type="match status" value="1"/>
</dbReference>
<evidence type="ECO:0000256" key="4">
    <source>
        <dbReference type="ARBA" id="ARBA00022806"/>
    </source>
</evidence>
<dbReference type="GO" id="GO:0016787">
    <property type="term" value="F:hydrolase activity"/>
    <property type="evidence" value="ECO:0007669"/>
    <property type="project" value="UniProtKB-KW"/>
</dbReference>
<dbReference type="InterPro" id="IPR011335">
    <property type="entry name" value="Restrct_endonuc-II-like"/>
</dbReference>
<feature type="domain" description="RAP" evidence="6">
    <location>
        <begin position="1137"/>
        <end position="1191"/>
    </location>
</feature>
<dbReference type="FunFam" id="3.40.960.10:FF:000002">
    <property type="entry name" value="DNA helicase related protein"/>
    <property type="match status" value="1"/>
</dbReference>
<dbReference type="InterPro" id="IPR027417">
    <property type="entry name" value="P-loop_NTPase"/>
</dbReference>
<comment type="similarity">
    <text evidence="1">Belongs to the DNA2/NAM7 helicase family.</text>
</comment>
<proteinExistence type="inferred from homology"/>
<dbReference type="Pfam" id="PF13086">
    <property type="entry name" value="AAA_11"/>
    <property type="match status" value="2"/>
</dbReference>
<name>A0A8S0Y6W1_9GAMM</name>
<evidence type="ECO:0000259" key="6">
    <source>
        <dbReference type="SMART" id="SM00952"/>
    </source>
</evidence>
<evidence type="ECO:0000256" key="2">
    <source>
        <dbReference type="ARBA" id="ARBA00022741"/>
    </source>
</evidence>
<dbReference type="SUPFAM" id="SSF52980">
    <property type="entry name" value="Restriction endonuclease-like"/>
    <property type="match status" value="1"/>
</dbReference>
<keyword evidence="8" id="KW-1185">Reference proteome</keyword>
<reference evidence="7 8" key="1">
    <citation type="submission" date="2020-02" db="EMBL/GenBank/DDBJ databases">
        <authorList>
            <person name="Hogendoorn C."/>
        </authorList>
    </citation>
    <scope>NUCLEOTIDE SEQUENCE [LARGE SCALE GENOMIC DNA]</scope>
    <source>
        <strain evidence="7">METHB21</strain>
    </source>
</reference>
<keyword evidence="3" id="KW-0378">Hydrolase</keyword>
<dbReference type="GO" id="GO:0043139">
    <property type="term" value="F:5'-3' DNA helicase activity"/>
    <property type="evidence" value="ECO:0007669"/>
    <property type="project" value="TreeGrafter"/>
</dbReference>
<dbReference type="InterPro" id="IPR013584">
    <property type="entry name" value="RAP"/>
</dbReference>
<organism evidence="7 8">
    <name type="scientific">Candidatus Methylobacter favarea</name>
    <dbReference type="NCBI Taxonomy" id="2707345"/>
    <lineage>
        <taxon>Bacteria</taxon>
        <taxon>Pseudomonadati</taxon>
        <taxon>Pseudomonadota</taxon>
        <taxon>Gammaproteobacteria</taxon>
        <taxon>Methylococcales</taxon>
        <taxon>Methylococcaceae</taxon>
        <taxon>Methylobacter</taxon>
    </lineage>
</organism>
<evidence type="ECO:0000313" key="7">
    <source>
        <dbReference type="EMBL" id="CAA9892329.1"/>
    </source>
</evidence>
<dbReference type="RefSeq" id="WP_174627115.1">
    <property type="nucleotide sequence ID" value="NZ_CADCXN010000097.1"/>
</dbReference>
<accession>A0A8S0Y6W1</accession>
<evidence type="ECO:0000256" key="5">
    <source>
        <dbReference type="ARBA" id="ARBA00022840"/>
    </source>
</evidence>
<evidence type="ECO:0000256" key="1">
    <source>
        <dbReference type="ARBA" id="ARBA00007913"/>
    </source>
</evidence>
<dbReference type="EMBL" id="CADCXN010000097">
    <property type="protein sequence ID" value="CAA9892329.1"/>
    <property type="molecule type" value="Genomic_DNA"/>
</dbReference>
<dbReference type="Proteomes" id="UP000494216">
    <property type="component" value="Unassembled WGS sequence"/>
</dbReference>
<dbReference type="InterPro" id="IPR041679">
    <property type="entry name" value="DNA2/NAM7-like_C"/>
</dbReference>
<dbReference type="InterPro" id="IPR047187">
    <property type="entry name" value="SF1_C_Upf1"/>
</dbReference>
<evidence type="ECO:0000256" key="3">
    <source>
        <dbReference type="ARBA" id="ARBA00022801"/>
    </source>
</evidence>
<keyword evidence="5" id="KW-0067">ATP-binding</keyword>